<dbReference type="NCBIfam" id="TIGR04380">
    <property type="entry name" value="myo_inos_iolG"/>
    <property type="match status" value="1"/>
</dbReference>
<feature type="domain" description="Gfo/Idh/MocA-like oxidoreductase N-terminal" evidence="3">
    <location>
        <begin position="4"/>
        <end position="124"/>
    </location>
</feature>
<dbReference type="RefSeq" id="WP_046317391.1">
    <property type="nucleotide sequence ID" value="NZ_JAMBJK010000019.1"/>
</dbReference>
<comment type="similarity">
    <text evidence="1">Belongs to the Gfo/Idh/MocA family.</text>
</comment>
<organism evidence="5 6">
    <name type="scientific">Bombilactobacillus mellifer</name>
    <dbReference type="NCBI Taxonomy" id="1218492"/>
    <lineage>
        <taxon>Bacteria</taxon>
        <taxon>Bacillati</taxon>
        <taxon>Bacillota</taxon>
        <taxon>Bacilli</taxon>
        <taxon>Lactobacillales</taxon>
        <taxon>Lactobacillaceae</taxon>
        <taxon>Bombilactobacillus</taxon>
    </lineage>
</organism>
<dbReference type="EMBL" id="JXJQ01000010">
    <property type="protein sequence ID" value="KJY60655.1"/>
    <property type="molecule type" value="Genomic_DNA"/>
</dbReference>
<dbReference type="SUPFAM" id="SSF55347">
    <property type="entry name" value="Glyceraldehyde-3-phosphate dehydrogenase-like, C-terminal domain"/>
    <property type="match status" value="1"/>
</dbReference>
<evidence type="ECO:0000313" key="5">
    <source>
        <dbReference type="EMBL" id="KJY60655.1"/>
    </source>
</evidence>
<sequence length="333" mass="36950">MDKIKIGVIGTGRIGQMHVENLANMRDNFEVTAIADPYAPNLAELAQKYQIPHYTNDYEKVLADPQIQAVVIASATNTHATIIEAAAKQNKSIFCEKPLAEDVPQIKQLLQVVKDNGTCLQVGFNRRFDHNFKQIHDYVKAGQIGTPQIIKISSRDPEPPSIDYVKVSGGLFNDMMIHDFDMARYLSDSEVVEVNAQGAVLVNPEIGEVGDIDTAIVTLKFANGALGVIDNSRQAVYGYDQRAEVFGSKGQAVSTNDRLNNVELDQNENVQLSEIPFFFIERYQQAYRDEFQAFYEAVTKKQAPVVDGLDGLKAVEIARACDQSLKTHQAVKL</sequence>
<dbReference type="GO" id="GO:0016491">
    <property type="term" value="F:oxidoreductase activity"/>
    <property type="evidence" value="ECO:0007669"/>
    <property type="project" value="UniProtKB-KW"/>
</dbReference>
<dbReference type="AlphaFoldDB" id="A0A0F4LPZ8"/>
<evidence type="ECO:0000256" key="1">
    <source>
        <dbReference type="ARBA" id="ARBA00010928"/>
    </source>
</evidence>
<evidence type="ECO:0000259" key="3">
    <source>
        <dbReference type="Pfam" id="PF01408"/>
    </source>
</evidence>
<name>A0A0F4LPZ8_9LACO</name>
<dbReference type="OrthoDB" id="9815825at2"/>
<dbReference type="Gene3D" id="3.30.360.10">
    <property type="entry name" value="Dihydrodipicolinate Reductase, domain 2"/>
    <property type="match status" value="1"/>
</dbReference>
<dbReference type="Pfam" id="PF01408">
    <property type="entry name" value="GFO_IDH_MocA"/>
    <property type="match status" value="1"/>
</dbReference>
<dbReference type="InterPro" id="IPR030827">
    <property type="entry name" value="Myo_inos_IolG"/>
</dbReference>
<dbReference type="InterPro" id="IPR055170">
    <property type="entry name" value="GFO_IDH_MocA-like_dom"/>
</dbReference>
<keyword evidence="2" id="KW-0560">Oxidoreductase</keyword>
<dbReference type="PANTHER" id="PTHR42840">
    <property type="entry name" value="NAD(P)-BINDING ROSSMANN-FOLD SUPERFAMILY PROTEIN-RELATED"/>
    <property type="match status" value="1"/>
</dbReference>
<dbReference type="GO" id="GO:0000166">
    <property type="term" value="F:nucleotide binding"/>
    <property type="evidence" value="ECO:0007669"/>
    <property type="project" value="InterPro"/>
</dbReference>
<evidence type="ECO:0000259" key="4">
    <source>
        <dbReference type="Pfam" id="PF22725"/>
    </source>
</evidence>
<dbReference type="FunFam" id="3.30.360.10:FF:000023">
    <property type="entry name" value="Inositol 2-dehydrogenase"/>
    <property type="match status" value="1"/>
</dbReference>
<keyword evidence="6" id="KW-1185">Reference proteome</keyword>
<dbReference type="STRING" id="1218492.JG30_13400"/>
<dbReference type="HOGENOM" id="CLU_023194_0_3_9"/>
<accession>A0A0F4LPZ8</accession>
<gene>
    <name evidence="5" type="ORF">JG30_13400</name>
</gene>
<dbReference type="Gene3D" id="3.40.50.720">
    <property type="entry name" value="NAD(P)-binding Rossmann-like Domain"/>
    <property type="match status" value="1"/>
</dbReference>
<feature type="domain" description="GFO/IDH/MocA-like oxidoreductase" evidence="4">
    <location>
        <begin position="132"/>
        <end position="252"/>
    </location>
</feature>
<dbReference type="PATRIC" id="fig|1218492.5.peg.1391"/>
<evidence type="ECO:0000256" key="2">
    <source>
        <dbReference type="ARBA" id="ARBA00023002"/>
    </source>
</evidence>
<evidence type="ECO:0000313" key="6">
    <source>
        <dbReference type="Proteomes" id="UP000033558"/>
    </source>
</evidence>
<dbReference type="InterPro" id="IPR000683">
    <property type="entry name" value="Gfo/Idh/MocA-like_OxRdtase_N"/>
</dbReference>
<dbReference type="InterPro" id="IPR036291">
    <property type="entry name" value="NAD(P)-bd_dom_sf"/>
</dbReference>
<dbReference type="Proteomes" id="UP000033558">
    <property type="component" value="Unassembled WGS sequence"/>
</dbReference>
<proteinExistence type="inferred from homology"/>
<comment type="caution">
    <text evidence="5">The sequence shown here is derived from an EMBL/GenBank/DDBJ whole genome shotgun (WGS) entry which is preliminary data.</text>
</comment>
<dbReference type="PANTHER" id="PTHR42840:SF3">
    <property type="entry name" value="BINDING ROSSMANN FOLD OXIDOREDUCTASE, PUTATIVE (AFU_ORTHOLOGUE AFUA_2G10240)-RELATED"/>
    <property type="match status" value="1"/>
</dbReference>
<dbReference type="Pfam" id="PF22725">
    <property type="entry name" value="GFO_IDH_MocA_C3"/>
    <property type="match status" value="1"/>
</dbReference>
<dbReference type="SUPFAM" id="SSF51735">
    <property type="entry name" value="NAD(P)-binding Rossmann-fold domains"/>
    <property type="match status" value="1"/>
</dbReference>
<protein>
    <submittedName>
        <fullName evidence="5">Oxidoreductase</fullName>
    </submittedName>
</protein>
<reference evidence="5 6" key="1">
    <citation type="submission" date="2015-01" db="EMBL/GenBank/DDBJ databases">
        <title>Comparative genomics of the lactic acid bacteria isolated from the honey bee gut.</title>
        <authorList>
            <person name="Ellegaard K.M."/>
            <person name="Tamarit D."/>
            <person name="Javelind E."/>
            <person name="Olofsson T."/>
            <person name="Andersson S.G."/>
            <person name="Vasquez A."/>
        </authorList>
    </citation>
    <scope>NUCLEOTIDE SEQUENCE [LARGE SCALE GENOMIC DNA]</scope>
    <source>
        <strain evidence="5 6">Bin4</strain>
    </source>
</reference>